<keyword evidence="3" id="KW-1185">Reference proteome</keyword>
<protein>
    <submittedName>
        <fullName evidence="2">Uncharacterized protein</fullName>
    </submittedName>
</protein>
<gene>
    <name evidence="2" type="ORF">RFM68_21215</name>
</gene>
<organism evidence="2 3">
    <name type="scientific">Mesorhizobium montanum</name>
    <dbReference type="NCBI Taxonomy" id="3072323"/>
    <lineage>
        <taxon>Bacteria</taxon>
        <taxon>Pseudomonadati</taxon>
        <taxon>Pseudomonadota</taxon>
        <taxon>Alphaproteobacteria</taxon>
        <taxon>Hyphomicrobiales</taxon>
        <taxon>Phyllobacteriaceae</taxon>
        <taxon>Mesorhizobium</taxon>
    </lineage>
</organism>
<dbReference type="RefSeq" id="WP_320234957.1">
    <property type="nucleotide sequence ID" value="NZ_JAVIJF010000015.1"/>
</dbReference>
<evidence type="ECO:0000313" key="3">
    <source>
        <dbReference type="Proteomes" id="UP001276840"/>
    </source>
</evidence>
<reference evidence="2 3" key="1">
    <citation type="submission" date="2023-08" db="EMBL/GenBank/DDBJ databases">
        <title>Implementing the SeqCode for naming new Mesorhizobium species isolated from Vachellia karroo root nodules.</title>
        <authorList>
            <person name="Van Lill M."/>
        </authorList>
    </citation>
    <scope>NUCLEOTIDE SEQUENCE [LARGE SCALE GENOMIC DNA]</scope>
    <source>
        <strain evidence="2 3">MSK 1335</strain>
    </source>
</reference>
<comment type="caution">
    <text evidence="2">The sequence shown here is derived from an EMBL/GenBank/DDBJ whole genome shotgun (WGS) entry which is preliminary data.</text>
</comment>
<evidence type="ECO:0000313" key="2">
    <source>
        <dbReference type="EMBL" id="MDX8527023.1"/>
    </source>
</evidence>
<proteinExistence type="predicted"/>
<dbReference type="EMBL" id="JAVIJF010000015">
    <property type="protein sequence ID" value="MDX8527023.1"/>
    <property type="molecule type" value="Genomic_DNA"/>
</dbReference>
<feature type="region of interest" description="Disordered" evidence="1">
    <location>
        <begin position="124"/>
        <end position="154"/>
    </location>
</feature>
<evidence type="ECO:0000256" key="1">
    <source>
        <dbReference type="SAM" id="MobiDB-lite"/>
    </source>
</evidence>
<sequence>MATISTTGTTKLTAGDAATIVALALKRVTNKAGQPRARIRMTYKTFRRLTGRRIGGASFVTGFTDELMKLGWLMVRMPSAYGFVSAASLSDWRLAKSDRIAEELKRVEEGFSAEALESARQELKGSRDIVASPNNSNGAAPRRREKAAASASGK</sequence>
<accession>A0ABU4ZSJ4</accession>
<name>A0ABU4ZSJ4_9HYPH</name>
<dbReference type="Proteomes" id="UP001276840">
    <property type="component" value="Unassembled WGS sequence"/>
</dbReference>